<evidence type="ECO:0000313" key="3">
    <source>
        <dbReference type="Proteomes" id="UP001153069"/>
    </source>
</evidence>
<gene>
    <name evidence="2" type="ORF">SEMRO_444_G144200.1</name>
</gene>
<dbReference type="AlphaFoldDB" id="A0A9N8E152"/>
<reference evidence="2" key="1">
    <citation type="submission" date="2020-06" db="EMBL/GenBank/DDBJ databases">
        <authorList>
            <consortium name="Plant Systems Biology data submission"/>
        </authorList>
    </citation>
    <scope>NUCLEOTIDE SEQUENCE</scope>
    <source>
        <strain evidence="2">D6</strain>
    </source>
</reference>
<evidence type="ECO:0000256" key="1">
    <source>
        <dbReference type="SAM" id="MobiDB-lite"/>
    </source>
</evidence>
<feature type="region of interest" description="Disordered" evidence="1">
    <location>
        <begin position="29"/>
        <end position="49"/>
    </location>
</feature>
<dbReference type="Gene3D" id="1.25.40.20">
    <property type="entry name" value="Ankyrin repeat-containing domain"/>
    <property type="match status" value="2"/>
</dbReference>
<sequence>MRMGFEEQAKLSQMSLPQVKAHFRQGLQDHGTDVNLNDSQPQGDGDQSRVTAENAQFYRDMFATGADINHYSDIGMLPFCEFAKQCLSGDVKAVRAALERAKNTNQPTPDSLTRLMESRETSLRLTPLLMMVSIGKNMAMRGVSEKQMSVVKLLLEYGARPDARDVCGKTVCHYGAGAMATPMTLEAVRLCIKAHESGHFFGKQVELHSLNSAARNGDQGWCLGYQSDTGRRAVYLAETRETLAVKPENLKLVDALEQQNPTKLCDIPDRMGIVCLQEIIICNREDCARFLLEENHADLDVEDCDGTSPRSMCVQTPLGGFSMAALQGRKRDKNFEFSCSKCGVLKSDTASDVVQSASVSLLSKNGRGNIPSHREGSGYRKPVNVRVNEKFDIKVQAISHRVPLAIYDKSRHCNFEVAPGSPGFDELLQAAQAEPTWQGRKTFVTASFDAEGNCSVILVNKC</sequence>
<dbReference type="OrthoDB" id="45188at2759"/>
<dbReference type="Proteomes" id="UP001153069">
    <property type="component" value="Unassembled WGS sequence"/>
</dbReference>
<accession>A0A9N8E152</accession>
<evidence type="ECO:0000313" key="2">
    <source>
        <dbReference type="EMBL" id="CAB9510601.1"/>
    </source>
</evidence>
<keyword evidence="3" id="KW-1185">Reference proteome</keyword>
<dbReference type="InterPro" id="IPR036770">
    <property type="entry name" value="Ankyrin_rpt-contain_sf"/>
</dbReference>
<dbReference type="SUPFAM" id="SSF48403">
    <property type="entry name" value="Ankyrin repeat"/>
    <property type="match status" value="1"/>
</dbReference>
<dbReference type="EMBL" id="CAICTM010000443">
    <property type="protein sequence ID" value="CAB9510601.1"/>
    <property type="molecule type" value="Genomic_DNA"/>
</dbReference>
<proteinExistence type="predicted"/>
<organism evidence="2 3">
    <name type="scientific">Seminavis robusta</name>
    <dbReference type="NCBI Taxonomy" id="568900"/>
    <lineage>
        <taxon>Eukaryota</taxon>
        <taxon>Sar</taxon>
        <taxon>Stramenopiles</taxon>
        <taxon>Ochrophyta</taxon>
        <taxon>Bacillariophyta</taxon>
        <taxon>Bacillariophyceae</taxon>
        <taxon>Bacillariophycidae</taxon>
        <taxon>Naviculales</taxon>
        <taxon>Naviculaceae</taxon>
        <taxon>Seminavis</taxon>
    </lineage>
</organism>
<comment type="caution">
    <text evidence="2">The sequence shown here is derived from an EMBL/GenBank/DDBJ whole genome shotgun (WGS) entry which is preliminary data.</text>
</comment>
<protein>
    <submittedName>
        <fullName evidence="2">Uncharacterized protein</fullName>
    </submittedName>
</protein>
<name>A0A9N8E152_9STRA</name>